<feature type="domain" description="Alpha-L-rhamnosidase six-hairpin glycosidase" evidence="3">
    <location>
        <begin position="247"/>
        <end position="466"/>
    </location>
</feature>
<evidence type="ECO:0000259" key="3">
    <source>
        <dbReference type="Pfam" id="PF17389"/>
    </source>
</evidence>
<keyword evidence="4" id="KW-0378">Hydrolase</keyword>
<protein>
    <submittedName>
        <fullName evidence="4">Trehalase family glycosidase</fullName>
    </submittedName>
</protein>
<accession>A0ABV6UM72</accession>
<feature type="region of interest" description="Disordered" evidence="1">
    <location>
        <begin position="31"/>
        <end position="80"/>
    </location>
</feature>
<name>A0ABV6UM72_9ACTN</name>
<gene>
    <name evidence="4" type="ORF">ACEZDJ_14835</name>
</gene>
<dbReference type="Gene3D" id="2.60.420.10">
    <property type="entry name" value="Maltose phosphorylase, domain 3"/>
    <property type="match status" value="1"/>
</dbReference>
<dbReference type="InterPro" id="IPR008928">
    <property type="entry name" value="6-hairpin_glycosidase_sf"/>
</dbReference>
<proteinExistence type="predicted"/>
<dbReference type="RefSeq" id="WP_084713929.1">
    <property type="nucleotide sequence ID" value="NZ_JBHEZZ010000007.1"/>
</dbReference>
<feature type="chain" id="PRO_5047224053" evidence="2">
    <location>
        <begin position="30"/>
        <end position="885"/>
    </location>
</feature>
<dbReference type="PANTHER" id="PTHR34987">
    <property type="entry name" value="C, PUTATIVE (AFU_ORTHOLOGUE AFUA_3G02880)-RELATED"/>
    <property type="match status" value="1"/>
</dbReference>
<dbReference type="SUPFAM" id="SSF48208">
    <property type="entry name" value="Six-hairpin glycosidases"/>
    <property type="match status" value="1"/>
</dbReference>
<sequence>MSRVPLHRAYRLALTVSACTALLVAPTLGSPDRATAASATDPGSAYNLSPTSRTLSPASVHSTTGTVSSPSNLLSGQSTRLTGQGSAVTLDFGKEVGGIVTLHFAGSSNSSQSVGLAFTESPQYIGTSSDNSAGGTDGAIYATVSGSGSYTMPTDKLRGGFRYLTLFLNSSGWVDLNGVSLNFTAAPGVSDPAAYPDYFYSNDDLLNRIWYAGAYTVQLNTIDPTQGRVYPPVSSGWENNGTVGSGSEVLVDGAKRDRSIWSGDLGISTPTAYVSTGDTLGTRNSLNALYADQKSSGELPWGGPGFNLYSSDTYHMWTLIGTSSYYLETADKGWLDSIWSQYQRGVSFITAKVDGNGLLDVTGTNDWARGDQGGENIEANAMLYHVLSTGASLAQVEGNSSLASSYSSQAAALRTQINARLWDSGTGAYRDNPSSTLHPQDGNSLAVWYGVVPSATQATSIATYLRGNWSSIGAKTPEFNGNISPFAGSMEVYAHFTADDDTNALNLIRSEWGYMLNSPIGTGSTFWEGYGADGTLSAYPGSFTSMAHGWSTGPTGALTTDVLGIAPTAAAGVGYQVVPHPGDLTHVEGTLTVATGKSIHVSYDHPTDGSFAMQVDSSSNSGSTGVIAVPRFGQDHVVSVNGATVWNGSSFTATTGITSADQDADYIYLRGVAPGSYSVSYPATGTISPTQYQALPGSWTQCAVENGTCAVDGHKTVAFGAAGRFNYATLGSSTACTTGVFGDPDPGTAKACYTETPPPASNTWTSCAAENATCSFSGVMTVAYGANGSYNYATLPGGASCSNATFGDPASGSVKSCYLTGAPPSFTTWTSCAAESGTCSFSGTHEVAYGANGQYYYQSLTGGTACGNSVFGDPIPGTAKLCYVQ</sequence>
<feature type="compositionally biased region" description="Polar residues" evidence="1">
    <location>
        <begin position="46"/>
        <end position="80"/>
    </location>
</feature>
<dbReference type="Proteomes" id="UP001592528">
    <property type="component" value="Unassembled WGS sequence"/>
</dbReference>
<dbReference type="PANTHER" id="PTHR34987:SF6">
    <property type="entry name" value="ALPHA-L-RHAMNOSIDASE SIX-HAIRPIN GLYCOSIDASE DOMAIN-CONTAINING PROTEIN"/>
    <property type="match status" value="1"/>
</dbReference>
<organism evidence="4 5">
    <name type="scientific">Streptacidiphilus cavernicola</name>
    <dbReference type="NCBI Taxonomy" id="3342716"/>
    <lineage>
        <taxon>Bacteria</taxon>
        <taxon>Bacillati</taxon>
        <taxon>Actinomycetota</taxon>
        <taxon>Actinomycetes</taxon>
        <taxon>Kitasatosporales</taxon>
        <taxon>Streptomycetaceae</taxon>
        <taxon>Streptacidiphilus</taxon>
    </lineage>
</organism>
<dbReference type="InterPro" id="IPR012341">
    <property type="entry name" value="6hp_glycosidase-like_sf"/>
</dbReference>
<dbReference type="EMBL" id="JBHEZZ010000007">
    <property type="protein sequence ID" value="MFC1402560.1"/>
    <property type="molecule type" value="Genomic_DNA"/>
</dbReference>
<evidence type="ECO:0000256" key="2">
    <source>
        <dbReference type="SAM" id="SignalP"/>
    </source>
</evidence>
<dbReference type="InterPro" id="IPR035396">
    <property type="entry name" value="Bac_rhamnosid6H"/>
</dbReference>
<dbReference type="Gene3D" id="1.50.10.10">
    <property type="match status" value="1"/>
</dbReference>
<keyword evidence="5" id="KW-1185">Reference proteome</keyword>
<comment type="caution">
    <text evidence="4">The sequence shown here is derived from an EMBL/GenBank/DDBJ whole genome shotgun (WGS) entry which is preliminary data.</text>
</comment>
<evidence type="ECO:0000256" key="1">
    <source>
        <dbReference type="SAM" id="MobiDB-lite"/>
    </source>
</evidence>
<evidence type="ECO:0000313" key="5">
    <source>
        <dbReference type="Proteomes" id="UP001592528"/>
    </source>
</evidence>
<keyword evidence="2" id="KW-0732">Signal</keyword>
<keyword evidence="4" id="KW-0326">Glycosidase</keyword>
<feature type="signal peptide" evidence="2">
    <location>
        <begin position="1"/>
        <end position="29"/>
    </location>
</feature>
<dbReference type="GO" id="GO:0016798">
    <property type="term" value="F:hydrolase activity, acting on glycosyl bonds"/>
    <property type="evidence" value="ECO:0007669"/>
    <property type="project" value="UniProtKB-KW"/>
</dbReference>
<reference evidence="4 5" key="1">
    <citation type="submission" date="2024-09" db="EMBL/GenBank/DDBJ databases">
        <authorList>
            <person name="Lee S.D."/>
        </authorList>
    </citation>
    <scope>NUCLEOTIDE SEQUENCE [LARGE SCALE GENOMIC DNA]</scope>
    <source>
        <strain evidence="4 5">N1-5</strain>
    </source>
</reference>
<evidence type="ECO:0000313" key="4">
    <source>
        <dbReference type="EMBL" id="MFC1402560.1"/>
    </source>
</evidence>
<dbReference type="Pfam" id="PF17389">
    <property type="entry name" value="Bac_rhamnosid6H"/>
    <property type="match status" value="1"/>
</dbReference>